<reference evidence="3" key="1">
    <citation type="journal article" date="2020" name="Stud. Mycol.">
        <title>101 Dothideomycetes genomes: a test case for predicting lifestyles and emergence of pathogens.</title>
        <authorList>
            <person name="Haridas S."/>
            <person name="Albert R."/>
            <person name="Binder M."/>
            <person name="Bloem J."/>
            <person name="Labutti K."/>
            <person name="Salamov A."/>
            <person name="Andreopoulos B."/>
            <person name="Baker S."/>
            <person name="Barry K."/>
            <person name="Bills G."/>
            <person name="Bluhm B."/>
            <person name="Cannon C."/>
            <person name="Castanera R."/>
            <person name="Culley D."/>
            <person name="Daum C."/>
            <person name="Ezra D."/>
            <person name="Gonzalez J."/>
            <person name="Henrissat B."/>
            <person name="Kuo A."/>
            <person name="Liang C."/>
            <person name="Lipzen A."/>
            <person name="Lutzoni F."/>
            <person name="Magnuson J."/>
            <person name="Mondo S."/>
            <person name="Nolan M."/>
            <person name="Ohm R."/>
            <person name="Pangilinan J."/>
            <person name="Park H.-J."/>
            <person name="Ramirez L."/>
            <person name="Alfaro M."/>
            <person name="Sun H."/>
            <person name="Tritt A."/>
            <person name="Yoshinaga Y."/>
            <person name="Zwiers L.-H."/>
            <person name="Turgeon B."/>
            <person name="Goodwin S."/>
            <person name="Spatafora J."/>
            <person name="Crous P."/>
            <person name="Grigoriev I."/>
        </authorList>
    </citation>
    <scope>NUCLEOTIDE SEQUENCE</scope>
    <source>
        <strain evidence="3">CBS 122368</strain>
    </source>
</reference>
<evidence type="ECO:0000313" key="4">
    <source>
        <dbReference type="Proteomes" id="UP000800094"/>
    </source>
</evidence>
<dbReference type="OrthoDB" id="407298at2759"/>
<evidence type="ECO:0000256" key="1">
    <source>
        <dbReference type="ARBA" id="ARBA00009042"/>
    </source>
</evidence>
<dbReference type="RefSeq" id="XP_033676127.1">
    <property type="nucleotide sequence ID" value="XM_033834197.1"/>
</dbReference>
<dbReference type="AlphaFoldDB" id="A0A6A6HUB9"/>
<dbReference type="Gene3D" id="2.120.10.70">
    <property type="entry name" value="Fucose-specific lectin"/>
    <property type="match status" value="1"/>
</dbReference>
<keyword evidence="4" id="KW-1185">Reference proteome</keyword>
<comment type="similarity">
    <text evidence="1">Belongs to the fungal fucose-specific lectin family.</text>
</comment>
<keyword evidence="2" id="KW-0732">Signal</keyword>
<dbReference type="Pfam" id="PF07938">
    <property type="entry name" value="Fungal_lectin"/>
    <property type="match status" value="1"/>
</dbReference>
<organism evidence="3 4">
    <name type="scientific">Trematosphaeria pertusa</name>
    <dbReference type="NCBI Taxonomy" id="390896"/>
    <lineage>
        <taxon>Eukaryota</taxon>
        <taxon>Fungi</taxon>
        <taxon>Dikarya</taxon>
        <taxon>Ascomycota</taxon>
        <taxon>Pezizomycotina</taxon>
        <taxon>Dothideomycetes</taxon>
        <taxon>Pleosporomycetidae</taxon>
        <taxon>Pleosporales</taxon>
        <taxon>Massarineae</taxon>
        <taxon>Trematosphaeriaceae</taxon>
        <taxon>Trematosphaeria</taxon>
    </lineage>
</organism>
<dbReference type="Proteomes" id="UP000800094">
    <property type="component" value="Unassembled WGS sequence"/>
</dbReference>
<evidence type="ECO:0000313" key="3">
    <source>
        <dbReference type="EMBL" id="KAF2241123.1"/>
    </source>
</evidence>
<accession>A0A6A6HUB9</accession>
<dbReference type="GeneID" id="54587527"/>
<feature type="signal peptide" evidence="2">
    <location>
        <begin position="1"/>
        <end position="19"/>
    </location>
</feature>
<gene>
    <name evidence="3" type="ORF">BU26DRAFT_571980</name>
</gene>
<protein>
    <submittedName>
        <fullName evidence="3">Uncharacterized protein</fullName>
    </submittedName>
</protein>
<dbReference type="EMBL" id="ML987213">
    <property type="protein sequence ID" value="KAF2241123.1"/>
    <property type="molecule type" value="Genomic_DNA"/>
</dbReference>
<name>A0A6A6HUB9_9PLEO</name>
<evidence type="ECO:0000256" key="2">
    <source>
        <dbReference type="SAM" id="SignalP"/>
    </source>
</evidence>
<sequence length="146" mass="15403">MEFSLSILLLSAIAGICASTPIPKGTSAAGINIFNHGELRIYYQDKRSSGISEIVTGLPTALVGEETLIFSGATRANTPLAALSWVDSGDTVPNIRVYYVTPRTTLGEVAYSPVSGWNSGGDLGFAVLPGSEAMCWLSGIRMMLET</sequence>
<dbReference type="InterPro" id="IPR012475">
    <property type="entry name" value="Fungal_lectin"/>
</dbReference>
<proteinExistence type="inferred from homology"/>
<feature type="chain" id="PRO_5025688854" evidence="2">
    <location>
        <begin position="20"/>
        <end position="146"/>
    </location>
</feature>